<dbReference type="PANTHER" id="PTHR35848:SF6">
    <property type="entry name" value="CUPIN TYPE-2 DOMAIN-CONTAINING PROTEIN"/>
    <property type="match status" value="1"/>
</dbReference>
<evidence type="ECO:0000313" key="4">
    <source>
        <dbReference type="Proteomes" id="UP000809273"/>
    </source>
</evidence>
<feature type="domain" description="Cupin type-2" evidence="2">
    <location>
        <begin position="41"/>
        <end position="109"/>
    </location>
</feature>
<proteinExistence type="predicted"/>
<dbReference type="Pfam" id="PF07883">
    <property type="entry name" value="Cupin_2"/>
    <property type="match status" value="1"/>
</dbReference>
<accession>A0A9D8KFG7</accession>
<dbReference type="EMBL" id="JAFGIX010000054">
    <property type="protein sequence ID" value="MBN1573622.1"/>
    <property type="molecule type" value="Genomic_DNA"/>
</dbReference>
<organism evidence="3 4">
    <name type="scientific">Candidatus Zymogenus saltonus</name>
    <dbReference type="NCBI Taxonomy" id="2844893"/>
    <lineage>
        <taxon>Bacteria</taxon>
        <taxon>Deltaproteobacteria</taxon>
        <taxon>Candidatus Zymogenia</taxon>
        <taxon>Candidatus Zymogeniales</taxon>
        <taxon>Candidatus Zymogenaceae</taxon>
        <taxon>Candidatus Zymogenus</taxon>
    </lineage>
</organism>
<dbReference type="InterPro" id="IPR014710">
    <property type="entry name" value="RmlC-like_jellyroll"/>
</dbReference>
<reference evidence="3" key="2">
    <citation type="submission" date="2021-01" db="EMBL/GenBank/DDBJ databases">
        <authorList>
            <person name="Hahn C.R."/>
            <person name="Youssef N.H."/>
            <person name="Elshahed M."/>
        </authorList>
    </citation>
    <scope>NUCLEOTIDE SEQUENCE</scope>
    <source>
        <strain evidence="3">Zod_Metabat.24</strain>
    </source>
</reference>
<protein>
    <submittedName>
        <fullName evidence="3">Cupin domain-containing protein</fullName>
    </submittedName>
</protein>
<dbReference type="Gene3D" id="2.60.120.10">
    <property type="entry name" value="Jelly Rolls"/>
    <property type="match status" value="1"/>
</dbReference>
<dbReference type="InterPro" id="IPR013096">
    <property type="entry name" value="Cupin_2"/>
</dbReference>
<dbReference type="PANTHER" id="PTHR35848">
    <property type="entry name" value="OXALATE-BINDING PROTEIN"/>
    <property type="match status" value="1"/>
</dbReference>
<dbReference type="GO" id="GO:0046872">
    <property type="term" value="F:metal ion binding"/>
    <property type="evidence" value="ECO:0007669"/>
    <property type="project" value="UniProtKB-KW"/>
</dbReference>
<name>A0A9D8KFG7_9DELT</name>
<evidence type="ECO:0000256" key="1">
    <source>
        <dbReference type="ARBA" id="ARBA00022723"/>
    </source>
</evidence>
<gene>
    <name evidence="3" type="ORF">JW984_10555</name>
</gene>
<evidence type="ECO:0000313" key="3">
    <source>
        <dbReference type="EMBL" id="MBN1573622.1"/>
    </source>
</evidence>
<evidence type="ECO:0000259" key="2">
    <source>
        <dbReference type="Pfam" id="PF07883"/>
    </source>
</evidence>
<dbReference type="Proteomes" id="UP000809273">
    <property type="component" value="Unassembled WGS sequence"/>
</dbReference>
<dbReference type="SUPFAM" id="SSF51182">
    <property type="entry name" value="RmlC-like cupins"/>
    <property type="match status" value="1"/>
</dbReference>
<dbReference type="AlphaFoldDB" id="A0A9D8KFG7"/>
<reference evidence="3" key="1">
    <citation type="journal article" date="2021" name="Environ. Microbiol.">
        <title>Genomic characterization of three novel Desulfobacterota classes expand the metabolic and phylogenetic diversity of the phylum.</title>
        <authorList>
            <person name="Murphy C.L."/>
            <person name="Biggerstaff J."/>
            <person name="Eichhorn A."/>
            <person name="Ewing E."/>
            <person name="Shahan R."/>
            <person name="Soriano D."/>
            <person name="Stewart S."/>
            <person name="VanMol K."/>
            <person name="Walker R."/>
            <person name="Walters P."/>
            <person name="Elshahed M.S."/>
            <person name="Youssef N.H."/>
        </authorList>
    </citation>
    <scope>NUCLEOTIDE SEQUENCE</scope>
    <source>
        <strain evidence="3">Zod_Metabat.24</strain>
    </source>
</reference>
<dbReference type="InterPro" id="IPR011051">
    <property type="entry name" value="RmlC_Cupin_sf"/>
</dbReference>
<sequence length="115" mass="12686">MKVISLKDVEKIRPEMEGAEGVLKQVPIGLADGSPNFSFRVFTIEPGGHTPYHTHPFEHINYVIEGRGEIIDGKGDAKAVSPGDFALIKPNEKHQYRNSADAPLMVICAVPKEYE</sequence>
<comment type="caution">
    <text evidence="3">The sequence shown here is derived from an EMBL/GenBank/DDBJ whole genome shotgun (WGS) entry which is preliminary data.</text>
</comment>
<dbReference type="InterPro" id="IPR051610">
    <property type="entry name" value="GPI/OXD"/>
</dbReference>
<keyword evidence="1" id="KW-0479">Metal-binding</keyword>
<dbReference type="CDD" id="cd02222">
    <property type="entry name" value="cupin_TM1459-like"/>
    <property type="match status" value="1"/>
</dbReference>